<accession>A0AAV2KVU1</accession>
<dbReference type="AlphaFoldDB" id="A0AAV2KVU1"/>
<sequence>MSLEYVITDDGGLEAWVTAVGRPDITFDVSEEVKVCSRHFVTGKPALGMVQMDLDWVPTLHLNNEAEIVPSPDKKKPPMKKGKNIVNTPVKRKWKEAVKDTAEPIPLQWKELKSCLQVLMTDKNDPKEVTPAVDNSALSFEEYFRNALTASLDSCQTSQQKRPSCGNCVRLEGRISELEERLATPHQILGQNIWPQWTEPLSQSTGEPSSPCKEDKKIPPQTNTFMVNLIKRHWFLRFSPSSNTIWCHVCRLYAGKGCRNSKFVTGTRSFQNSAIALHTRNRNHKECVKKFMALKNAKKTVGRFRR</sequence>
<name>A0AAV2KVU1_KNICA</name>
<gene>
    <name evidence="1" type="ORF">KC01_LOCUS23178</name>
</gene>
<evidence type="ECO:0000313" key="1">
    <source>
        <dbReference type="EMBL" id="CAL1594193.1"/>
    </source>
</evidence>
<keyword evidence="2" id="KW-1185">Reference proteome</keyword>
<organism evidence="1 2">
    <name type="scientific">Knipowitschia caucasica</name>
    <name type="common">Caucasian dwarf goby</name>
    <name type="synonym">Pomatoschistus caucasicus</name>
    <dbReference type="NCBI Taxonomy" id="637954"/>
    <lineage>
        <taxon>Eukaryota</taxon>
        <taxon>Metazoa</taxon>
        <taxon>Chordata</taxon>
        <taxon>Craniata</taxon>
        <taxon>Vertebrata</taxon>
        <taxon>Euteleostomi</taxon>
        <taxon>Actinopterygii</taxon>
        <taxon>Neopterygii</taxon>
        <taxon>Teleostei</taxon>
        <taxon>Neoteleostei</taxon>
        <taxon>Acanthomorphata</taxon>
        <taxon>Gobiaria</taxon>
        <taxon>Gobiiformes</taxon>
        <taxon>Gobioidei</taxon>
        <taxon>Gobiidae</taxon>
        <taxon>Gobiinae</taxon>
        <taxon>Knipowitschia</taxon>
    </lineage>
</organism>
<dbReference type="Proteomes" id="UP001497482">
    <property type="component" value="Chromosome 20"/>
</dbReference>
<evidence type="ECO:0008006" key="3">
    <source>
        <dbReference type="Google" id="ProtNLM"/>
    </source>
</evidence>
<reference evidence="1 2" key="1">
    <citation type="submission" date="2024-04" db="EMBL/GenBank/DDBJ databases">
        <authorList>
            <person name="Waldvogel A.-M."/>
            <person name="Schoenle A."/>
        </authorList>
    </citation>
    <scope>NUCLEOTIDE SEQUENCE [LARGE SCALE GENOMIC DNA]</scope>
</reference>
<evidence type="ECO:0000313" key="2">
    <source>
        <dbReference type="Proteomes" id="UP001497482"/>
    </source>
</evidence>
<protein>
    <recommendedName>
        <fullName evidence="3">THAP-type domain-containing protein</fullName>
    </recommendedName>
</protein>
<dbReference type="EMBL" id="OZ035842">
    <property type="protein sequence ID" value="CAL1594193.1"/>
    <property type="molecule type" value="Genomic_DNA"/>
</dbReference>
<proteinExistence type="predicted"/>